<dbReference type="Pfam" id="PF13439">
    <property type="entry name" value="Glyco_transf_4"/>
    <property type="match status" value="1"/>
</dbReference>
<evidence type="ECO:0000313" key="4">
    <source>
        <dbReference type="EMBL" id="PWD49934.1"/>
    </source>
</evidence>
<keyword evidence="1" id="KW-0328">Glycosyltransferase</keyword>
<evidence type="ECO:0000256" key="2">
    <source>
        <dbReference type="ARBA" id="ARBA00022679"/>
    </source>
</evidence>
<dbReference type="AlphaFoldDB" id="A0A2U1ZSH0"/>
<comment type="caution">
    <text evidence="4">The sequence shown here is derived from an EMBL/GenBank/DDBJ whole genome shotgun (WGS) entry which is preliminary data.</text>
</comment>
<dbReference type="Gene3D" id="3.40.50.2000">
    <property type="entry name" value="Glycogen Phosphorylase B"/>
    <property type="match status" value="1"/>
</dbReference>
<dbReference type="EMBL" id="PYHR01000002">
    <property type="protein sequence ID" value="PWD49934.1"/>
    <property type="molecule type" value="Genomic_DNA"/>
</dbReference>
<name>A0A2U1ZSH0_9MICO</name>
<organism evidence="4 5">
    <name type="scientific">Serinibacter arcticus</name>
    <dbReference type="NCBI Taxonomy" id="1655435"/>
    <lineage>
        <taxon>Bacteria</taxon>
        <taxon>Bacillati</taxon>
        <taxon>Actinomycetota</taxon>
        <taxon>Actinomycetes</taxon>
        <taxon>Micrococcales</taxon>
        <taxon>Beutenbergiaceae</taxon>
        <taxon>Serinibacter</taxon>
    </lineage>
</organism>
<accession>A0A2U1ZSH0</accession>
<keyword evidence="2" id="KW-0808">Transferase</keyword>
<dbReference type="InterPro" id="IPR028098">
    <property type="entry name" value="Glyco_trans_4-like_N"/>
</dbReference>
<evidence type="ECO:0000259" key="3">
    <source>
        <dbReference type="Pfam" id="PF13439"/>
    </source>
</evidence>
<dbReference type="OrthoDB" id="3287135at2"/>
<dbReference type="SUPFAM" id="SSF53756">
    <property type="entry name" value="UDP-Glycosyltransferase/glycogen phosphorylase"/>
    <property type="match status" value="2"/>
</dbReference>
<protein>
    <recommendedName>
        <fullName evidence="3">Glycosyltransferase subfamily 4-like N-terminal domain-containing protein</fullName>
    </recommendedName>
</protein>
<reference evidence="4 5" key="1">
    <citation type="submission" date="2018-03" db="EMBL/GenBank/DDBJ databases">
        <title>Genome assembly of novel Miniimonas species PCH200.</title>
        <authorList>
            <person name="Thakur V."/>
            <person name="Kumar V."/>
            <person name="Singh D."/>
        </authorList>
    </citation>
    <scope>NUCLEOTIDE SEQUENCE [LARGE SCALE GENOMIC DNA]</scope>
    <source>
        <strain evidence="4 5">PCH200</strain>
    </source>
</reference>
<dbReference type="GO" id="GO:0016757">
    <property type="term" value="F:glycosyltransferase activity"/>
    <property type="evidence" value="ECO:0007669"/>
    <property type="project" value="UniProtKB-KW"/>
</dbReference>
<evidence type="ECO:0000256" key="1">
    <source>
        <dbReference type="ARBA" id="ARBA00022676"/>
    </source>
</evidence>
<dbReference type="Proteomes" id="UP000245166">
    <property type="component" value="Unassembled WGS sequence"/>
</dbReference>
<gene>
    <name evidence="4" type="ORF">C8046_03785</name>
</gene>
<proteinExistence type="predicted"/>
<feature type="domain" description="Glycosyltransferase subfamily 4-like N-terminal" evidence="3">
    <location>
        <begin position="30"/>
        <end position="153"/>
    </location>
</feature>
<keyword evidence="5" id="KW-1185">Reference proteome</keyword>
<dbReference type="RefSeq" id="WP_109228318.1">
    <property type="nucleotide sequence ID" value="NZ_PYHR01000002.1"/>
</dbReference>
<sequence>MDQKSPNWCTRVVSVPAGHPYVKSLGIDGDGVLRPPDPLPDPAEPTRWWPPVVLDASWIRANADTFDVLHVHFGTESLPPGRLAAALDALAEVGRPLVHTVHDLTNPQLTDQAAHEADLALLLARADAVITLTDGAAAEIERRWGRTAVVVPHPAIVAVDAATPRGRPSEAITVGVHLRDLRPGIDGVGAVRTLLAGLDALRDAGVVAVGRVVVNDRVREPAILAEITTLVTGRDDVALEVRARVSDADLEAEVADLDVALLPYRHGTHSGWVELCHDLGVGVVGPVAGQWHRQHPEEFVPLTMGDGASCAAAVVDAVAGGARPGSAERRDLVARRAAARAVERVAVARAHAAVYAGVLAPSGARA</sequence>
<evidence type="ECO:0000313" key="5">
    <source>
        <dbReference type="Proteomes" id="UP000245166"/>
    </source>
</evidence>